<evidence type="ECO:0000313" key="4">
    <source>
        <dbReference type="EMBL" id="GBG26437.1"/>
    </source>
</evidence>
<dbReference type="Proteomes" id="UP000241890">
    <property type="component" value="Unassembled WGS sequence"/>
</dbReference>
<feature type="compositionally biased region" description="Polar residues" evidence="1">
    <location>
        <begin position="152"/>
        <end position="161"/>
    </location>
</feature>
<dbReference type="EMBL" id="BEYU01000020">
    <property type="protein sequence ID" value="GBG26437.1"/>
    <property type="molecule type" value="Genomic_DNA"/>
</dbReference>
<dbReference type="InterPro" id="IPR001763">
    <property type="entry name" value="Rhodanese-like_dom"/>
</dbReference>
<comment type="caution">
    <text evidence="4">The sequence shown here is derived from an EMBL/GenBank/DDBJ whole genome shotgun (WGS) entry which is preliminary data.</text>
</comment>
<dbReference type="Gene3D" id="2.30.42.10">
    <property type="match status" value="1"/>
</dbReference>
<feature type="compositionally biased region" description="Basic and acidic residues" evidence="1">
    <location>
        <begin position="1388"/>
        <end position="1404"/>
    </location>
</feature>
<feature type="compositionally biased region" description="Low complexity" evidence="1">
    <location>
        <begin position="1653"/>
        <end position="1674"/>
    </location>
</feature>
<dbReference type="OrthoDB" id="65789at2759"/>
<protein>
    <submittedName>
        <fullName evidence="4">MAGUK p55 subfamily member 6</fullName>
    </submittedName>
</protein>
<keyword evidence="5" id="KW-1185">Reference proteome</keyword>
<reference evidence="4 5" key="1">
    <citation type="submission" date="2017-12" db="EMBL/GenBank/DDBJ databases">
        <title>Sequencing, de novo assembly and annotation of complete genome of a new Thraustochytrid species, strain FCC1311.</title>
        <authorList>
            <person name="Sedici K."/>
            <person name="Godart F."/>
            <person name="Aiese Cigliano R."/>
            <person name="Sanseverino W."/>
            <person name="Barakat M."/>
            <person name="Ortet P."/>
            <person name="Marechal E."/>
            <person name="Cagnac O."/>
            <person name="Amato A."/>
        </authorList>
    </citation>
    <scope>NUCLEOTIDE SEQUENCE [LARGE SCALE GENOMIC DNA]</scope>
</reference>
<feature type="compositionally biased region" description="Low complexity" evidence="1">
    <location>
        <begin position="91"/>
        <end position="116"/>
    </location>
</feature>
<dbReference type="PROSITE" id="PS50206">
    <property type="entry name" value="RHODANESE_3"/>
    <property type="match status" value="1"/>
</dbReference>
<feature type="compositionally biased region" description="Low complexity" evidence="1">
    <location>
        <begin position="180"/>
        <end position="200"/>
    </location>
</feature>
<evidence type="ECO:0000313" key="5">
    <source>
        <dbReference type="Proteomes" id="UP000241890"/>
    </source>
</evidence>
<dbReference type="PROSITE" id="PS50106">
    <property type="entry name" value="PDZ"/>
    <property type="match status" value="1"/>
</dbReference>
<dbReference type="CDD" id="cd00136">
    <property type="entry name" value="PDZ_canonical"/>
    <property type="match status" value="1"/>
</dbReference>
<feature type="compositionally biased region" description="Polar residues" evidence="1">
    <location>
        <begin position="559"/>
        <end position="568"/>
    </location>
</feature>
<dbReference type="InParanoid" id="A0A2R5G5W4"/>
<feature type="region of interest" description="Disordered" evidence="1">
    <location>
        <begin position="1631"/>
        <end position="1705"/>
    </location>
</feature>
<feature type="compositionally biased region" description="Low complexity" evidence="1">
    <location>
        <begin position="1406"/>
        <end position="1441"/>
    </location>
</feature>
<name>A0A2R5G5W4_9STRA</name>
<feature type="compositionally biased region" description="Basic and acidic residues" evidence="1">
    <location>
        <begin position="162"/>
        <end position="178"/>
    </location>
</feature>
<feature type="region of interest" description="Disordered" evidence="1">
    <location>
        <begin position="792"/>
        <end position="828"/>
    </location>
</feature>
<dbReference type="InterPro" id="IPR001478">
    <property type="entry name" value="PDZ"/>
</dbReference>
<dbReference type="InterPro" id="IPR036034">
    <property type="entry name" value="PDZ_sf"/>
</dbReference>
<proteinExistence type="predicted"/>
<feature type="region of interest" description="Disordered" evidence="1">
    <location>
        <begin position="1262"/>
        <end position="1281"/>
    </location>
</feature>
<feature type="compositionally biased region" description="Polar residues" evidence="1">
    <location>
        <begin position="583"/>
        <end position="600"/>
    </location>
</feature>
<evidence type="ECO:0000259" key="3">
    <source>
        <dbReference type="PROSITE" id="PS50206"/>
    </source>
</evidence>
<feature type="compositionally biased region" description="Acidic residues" evidence="1">
    <location>
        <begin position="1690"/>
        <end position="1705"/>
    </location>
</feature>
<sequence length="1705" mass="182369">MEDDDDFMEDLFKDEGTAARKGQGAADEASVGRKVSSMSDMDEIFAGIGDTLAKDASQSRERGDSELDNLFNDIGLSSLSPKHASGDGSNTASPRLRPSSSSSTSSSSATPVGASRFTGSSGGTEDEGLKHVGSGNSFDDVDTFLQDLDMGSLQSPPTSERGNSKDKDDFLSWLEEKPASGNNVGSPASASSGSTGGPMSQLGGDLKTIDEFNVGDDVHASHGNQTDNEEDDDEDDEEDEIAFYVNQDGDVTTSQPALAAAAAKADAQGQSADVSQDALHANTLPAAPVLCIPKQTLSGANSDPPALAALRKEESDTDAASRAASDAEGKIDTRLETLFEIGQTDASALQSALRVKDVAGFVLPNKRRRDVWLAVLGARQEVPEWASVREERLSEVLSSTRKSIRRDCELVWAALHQSSQAQADAAPKSDDSSLDELAALVCRFTLRQASRIYHPLLCELAASVYFVLDNDVEAASRALEAISLRYGGRRGDWRSLGLYEGTQPDDVGVGGAAWSRRSTPLNELRRHALVSRILLYHDPQLGAHLHTYCPDWTLFKAESTNTSSQSSPKPTPEDGSDDDKESNTAVANNEPTTTTVTGSADNVDLTKKDSTGSDADEDFLLKGMDRLIKAAEAKGSEPWPSAALFGILSPRDGPLLNPLARISLWDTLVILGMGMQTLSFFTAVGLLMMQRESLLAEQNASKLTQMITNAADLLSNEDAPRAGPRLGALVRLLASLTPRRVSQWVAEDELLLAVPSQEDLGMFDFRRMQAKNHDAKLLAAFAARANAELAGAGSEGAADPDNAGEKPSGGTGNNEEGESAQPSSSARTSAWLSSAFKKTAQDLRTAVTSSLNAGKVPIDFEKYFLKRRLVEFNGPESEPAGLGLRRGKHGLEVASLTPGSMAERCGLVHVGDLVMTLNGHLVFGLSPSEADGLIALQERPFFVIFATLVPKELEGEISVEDGDNAASTQSTTCAALTERIEAYYLKYNPGKERDAQRISRIYSHREPVLLEELAVKYDDHITGDPFVMPLSAFCLPVAGDDVVRQVCFREHHVSTPSSAAAGAGSGNKSAISGEAGAGGRKVFVVDCRPRQVIERTGRFPTAFVLDPADLGDEEKRKSLEETFAPMRGDMHICILGSGTDALVADFNPRRARYKREIDRRRVDRCAVYFIELGFPLVGVVDGGFLACYRALRRLGYHLEDALINVPADKGSLTKYDAYERYRNSPPSVATRFLANKASSLVSQRRARAASARLGASAINTDGADASVGSDAGEAKPRSDTAVSFSELNGSERGAGAAAAAAAASAQTKQIVGKASQLFSSYWKKPASDQEASPVASDAAVSKKDEGAPAEEGVSQADAQGSSKDGHGSSGSRLFSSMWKRNNTSAGNTEEKATADPAERDHDESSSETAAEFAAAKAKAAQDATPTKEANKSSGASWSSGWSSRFKLDTEKLGSKLKTSMNQAYNSAQQTIAVVVEEAERAAQAQAEARERQQQEDDQMAMNRIASVTKGDLVAVQEFGRMHRAYDVYKEKKDEKLDKTFEVKRMLVVTPDRFLVLDPHPMRPGYAYVKSVRSLKDVVRMRFPNNDPTFITLFYAKGEDEPVARTYHAAQDSRAFVKALMGACANYNSRHNVPKADEEASKKAADDQDAEGDAVPTASSATGGTSESVAAASEATTKEEKPIVAGKDDGDANVDDDDDDDDRVAL</sequence>
<feature type="region of interest" description="Disordered" evidence="1">
    <location>
        <begin position="53"/>
        <end position="242"/>
    </location>
</feature>
<evidence type="ECO:0000256" key="1">
    <source>
        <dbReference type="SAM" id="MobiDB-lite"/>
    </source>
</evidence>
<organism evidence="4 5">
    <name type="scientific">Hondaea fermentalgiana</name>
    <dbReference type="NCBI Taxonomy" id="2315210"/>
    <lineage>
        <taxon>Eukaryota</taxon>
        <taxon>Sar</taxon>
        <taxon>Stramenopiles</taxon>
        <taxon>Bigyra</taxon>
        <taxon>Labyrinthulomycetes</taxon>
        <taxon>Thraustochytrida</taxon>
        <taxon>Thraustochytriidae</taxon>
        <taxon>Hondaea</taxon>
    </lineage>
</organism>
<feature type="region of interest" description="Disordered" evidence="1">
    <location>
        <begin position="1"/>
        <end position="38"/>
    </location>
</feature>
<feature type="compositionally biased region" description="Basic and acidic residues" evidence="1">
    <location>
        <begin position="1633"/>
        <end position="1645"/>
    </location>
</feature>
<feature type="region of interest" description="Disordered" evidence="1">
    <location>
        <begin position="1325"/>
        <end position="1441"/>
    </location>
</feature>
<feature type="region of interest" description="Disordered" evidence="1">
    <location>
        <begin position="559"/>
        <end position="611"/>
    </location>
</feature>
<feature type="compositionally biased region" description="Basic and acidic residues" evidence="1">
    <location>
        <begin position="1675"/>
        <end position="1689"/>
    </location>
</feature>
<feature type="compositionally biased region" description="Acidic residues" evidence="1">
    <location>
        <begin position="227"/>
        <end position="241"/>
    </location>
</feature>
<evidence type="ECO:0000259" key="2">
    <source>
        <dbReference type="PROSITE" id="PS50106"/>
    </source>
</evidence>
<dbReference type="SUPFAM" id="SSF50156">
    <property type="entry name" value="PDZ domain-like"/>
    <property type="match status" value="1"/>
</dbReference>
<feature type="domain" description="Rhodanese" evidence="3">
    <location>
        <begin position="1078"/>
        <end position="1196"/>
    </location>
</feature>
<accession>A0A2R5G5W4</accession>
<gene>
    <name evidence="4" type="ORF">FCC1311_026582</name>
</gene>
<feature type="domain" description="PDZ" evidence="2">
    <location>
        <begin position="869"/>
        <end position="934"/>
    </location>
</feature>
<feature type="compositionally biased region" description="Polar residues" evidence="1">
    <location>
        <begin position="1372"/>
        <end position="1387"/>
    </location>
</feature>